<evidence type="ECO:0000256" key="3">
    <source>
        <dbReference type="ARBA" id="ARBA00022801"/>
    </source>
</evidence>
<dbReference type="EMBL" id="CP002656">
    <property type="protein sequence ID" value="AEB94431.1"/>
    <property type="molecule type" value="Genomic_DNA"/>
</dbReference>
<dbReference type="eggNOG" id="arCOG00689">
    <property type="taxonomic scope" value="Archaea"/>
</dbReference>
<dbReference type="Proteomes" id="UP000007812">
    <property type="component" value="Chromosome"/>
</dbReference>
<dbReference type="AlphaFoldDB" id="F4FZC2"/>
<dbReference type="InterPro" id="IPR006680">
    <property type="entry name" value="Amidohydro-rel"/>
</dbReference>
<dbReference type="NCBIfam" id="NF001541">
    <property type="entry name" value="PRK00369.1"/>
    <property type="match status" value="1"/>
</dbReference>
<dbReference type="InterPro" id="IPR050138">
    <property type="entry name" value="DHOase/Allantoinase_Hydrolase"/>
</dbReference>
<dbReference type="SUPFAM" id="SSF51338">
    <property type="entry name" value="Composite domain of metallo-dependent hydrolases"/>
    <property type="match status" value="1"/>
</dbReference>
<dbReference type="InterPro" id="IPR011059">
    <property type="entry name" value="Metal-dep_hydrolase_composite"/>
</dbReference>
<evidence type="ECO:0000256" key="4">
    <source>
        <dbReference type="ARBA" id="ARBA00022975"/>
    </source>
</evidence>
<dbReference type="SUPFAM" id="SSF51556">
    <property type="entry name" value="Metallo-dependent hydrolases"/>
    <property type="match status" value="1"/>
</dbReference>
<dbReference type="STRING" id="1006006.Mcup_0323"/>
<dbReference type="InterPro" id="IPR002195">
    <property type="entry name" value="Dihydroorotase_CS"/>
</dbReference>
<keyword evidence="8" id="KW-1185">Reference proteome</keyword>
<proteinExistence type="predicted"/>
<evidence type="ECO:0000259" key="5">
    <source>
        <dbReference type="Pfam" id="PF01979"/>
    </source>
</evidence>
<dbReference type="Gene3D" id="3.20.20.140">
    <property type="entry name" value="Metal-dependent hydrolases"/>
    <property type="match status" value="1"/>
</dbReference>
<evidence type="ECO:0000259" key="6">
    <source>
        <dbReference type="Pfam" id="PF12890"/>
    </source>
</evidence>
<evidence type="ECO:0000313" key="8">
    <source>
        <dbReference type="Proteomes" id="UP000007812"/>
    </source>
</evidence>
<dbReference type="GO" id="GO:0006145">
    <property type="term" value="P:purine nucleobase catabolic process"/>
    <property type="evidence" value="ECO:0007669"/>
    <property type="project" value="TreeGrafter"/>
</dbReference>
<keyword evidence="4" id="KW-0665">Pyrimidine biosynthesis</keyword>
<name>F4FZC2_METCR</name>
<keyword evidence="3" id="KW-0378">Hydrolase</keyword>
<sequence length="375" mass="41822">MGDVVEGCLGFDRRIREIKRECKPDLKLPNDSLILPAGVDMHVHLRGLELSYKETVSSGTSEAVYGGIGLVVDMPNTVPPINDERSINMRLRELADHSRCDYGVYSGVTKHDVESLPIAGYKVFPEDINKEETIQLFTSKKLKILHPEVPVALRYGRMNRRTWQEIASLYEVKGRFHITHVTNLDTLRLAKDLGFTTDLTAHHLLVDGERNCLTKVNPPIRDATERKKLLTALFEADAVASDHAPHASAEKSLPYELCPPGIAAVSFTLPFIYTLAFRGVIPLSRAVELTSRGPSNILNVDAGELREGYLANIVVLRKDRWRYSTRYSKVTQTPLDGFPLDASVHATIVEGKVSYLEGQVYPVRGSNVFDKTGRS</sequence>
<dbReference type="GO" id="GO:0004038">
    <property type="term" value="F:allantoinase activity"/>
    <property type="evidence" value="ECO:0007669"/>
    <property type="project" value="TreeGrafter"/>
</dbReference>
<dbReference type="KEGG" id="mcn:Mcup_0323"/>
<gene>
    <name evidence="7" type="ordered locus">Mcup_0323</name>
</gene>
<comment type="cofactor">
    <cofactor evidence="1">
        <name>Zn(2+)</name>
        <dbReference type="ChEBI" id="CHEBI:29105"/>
    </cofactor>
</comment>
<dbReference type="PROSITE" id="PS00483">
    <property type="entry name" value="DIHYDROOROTASE_2"/>
    <property type="match status" value="1"/>
</dbReference>
<dbReference type="Pfam" id="PF01979">
    <property type="entry name" value="Amidohydro_1"/>
    <property type="match status" value="1"/>
</dbReference>
<keyword evidence="2" id="KW-0479">Metal-binding</keyword>
<feature type="domain" description="Amidohydrolase-related" evidence="5">
    <location>
        <begin position="230"/>
        <end position="353"/>
    </location>
</feature>
<dbReference type="PANTHER" id="PTHR43668:SF2">
    <property type="entry name" value="ALLANTOINASE"/>
    <property type="match status" value="1"/>
</dbReference>
<protein>
    <submittedName>
        <fullName evidence="7">Dihydroorotase</fullName>
    </submittedName>
</protein>
<dbReference type="PATRIC" id="fig|1006006.8.peg.324"/>
<evidence type="ECO:0000256" key="1">
    <source>
        <dbReference type="ARBA" id="ARBA00001947"/>
    </source>
</evidence>
<feature type="domain" description="Dihydroorotase catalytic" evidence="6">
    <location>
        <begin position="33"/>
        <end position="96"/>
    </location>
</feature>
<dbReference type="GO" id="GO:0046872">
    <property type="term" value="F:metal ion binding"/>
    <property type="evidence" value="ECO:0007669"/>
    <property type="project" value="UniProtKB-KW"/>
</dbReference>
<evidence type="ECO:0000256" key="2">
    <source>
        <dbReference type="ARBA" id="ARBA00022723"/>
    </source>
</evidence>
<reference evidence="7 8" key="1">
    <citation type="journal article" date="2011" name="J. Bacteriol.">
        <title>Complete genome sequence of Metallosphaera cuprina, a metal sulfide-oxidizing archaeon from a hot spring.</title>
        <authorList>
            <person name="Liu L.J."/>
            <person name="You X.Y."/>
            <person name="Zheng H."/>
            <person name="Wang S."/>
            <person name="Jiang C.Y."/>
            <person name="Liu S.J."/>
        </authorList>
    </citation>
    <scope>NUCLEOTIDE SEQUENCE [LARGE SCALE GENOMIC DNA]</scope>
    <source>
        <strain evidence="7 8">Ar-4</strain>
    </source>
</reference>
<evidence type="ECO:0000313" key="7">
    <source>
        <dbReference type="EMBL" id="AEB94431.1"/>
    </source>
</evidence>
<dbReference type="InterPro" id="IPR024403">
    <property type="entry name" value="DHOase_cat"/>
</dbReference>
<dbReference type="GO" id="GO:0005737">
    <property type="term" value="C:cytoplasm"/>
    <property type="evidence" value="ECO:0007669"/>
    <property type="project" value="TreeGrafter"/>
</dbReference>
<dbReference type="HOGENOM" id="CLU_015572_1_1_2"/>
<dbReference type="PANTHER" id="PTHR43668">
    <property type="entry name" value="ALLANTOINASE"/>
    <property type="match status" value="1"/>
</dbReference>
<accession>F4FZC2</accession>
<organism evidence="7 8">
    <name type="scientific">Metallosphaera cuprina (strain Ar-4)</name>
    <dbReference type="NCBI Taxonomy" id="1006006"/>
    <lineage>
        <taxon>Archaea</taxon>
        <taxon>Thermoproteota</taxon>
        <taxon>Thermoprotei</taxon>
        <taxon>Sulfolobales</taxon>
        <taxon>Sulfolobaceae</taxon>
        <taxon>Metallosphaera</taxon>
    </lineage>
</organism>
<dbReference type="InterPro" id="IPR032466">
    <property type="entry name" value="Metal_Hydrolase"/>
</dbReference>
<dbReference type="Pfam" id="PF12890">
    <property type="entry name" value="DHOase"/>
    <property type="match status" value="1"/>
</dbReference>